<feature type="domain" description="Cation efflux protein cytoplasmic" evidence="9">
    <location>
        <begin position="228"/>
        <end position="303"/>
    </location>
</feature>
<gene>
    <name evidence="10" type="ORF">E1963_07980</name>
</gene>
<feature type="transmembrane region" description="Helical" evidence="7">
    <location>
        <begin position="130"/>
        <end position="151"/>
    </location>
</feature>
<proteinExistence type="inferred from homology"/>
<keyword evidence="11" id="KW-1185">Reference proteome</keyword>
<dbReference type="Gene3D" id="3.30.70.1350">
    <property type="entry name" value="Cation efflux protein, cytoplasmic domain"/>
    <property type="match status" value="1"/>
</dbReference>
<feature type="transmembrane region" description="Helical" evidence="7">
    <location>
        <begin position="21"/>
        <end position="43"/>
    </location>
</feature>
<dbReference type="InterPro" id="IPR058533">
    <property type="entry name" value="Cation_efflux_TM"/>
</dbReference>
<dbReference type="InterPro" id="IPR027470">
    <property type="entry name" value="Cation_efflux_CTD"/>
</dbReference>
<evidence type="ECO:0000256" key="7">
    <source>
        <dbReference type="SAM" id="Phobius"/>
    </source>
</evidence>
<evidence type="ECO:0000313" key="11">
    <source>
        <dbReference type="Proteomes" id="UP000295710"/>
    </source>
</evidence>
<evidence type="ECO:0000259" key="8">
    <source>
        <dbReference type="Pfam" id="PF01545"/>
    </source>
</evidence>
<sequence length="398" mass="43986">MTEFLVRHFVKNHEDVEKVSVRTAYGVLASAVGIFCNVLLFVVKAAVGFLLHSISVTADAFNNLSDAGSSVIGLVGVKMASKPADEDHPFGHGRIEYIAALIVAFLVMQVGFTFFKDAIGKIREPEMMKFRLISVIILVLSVGVKLWMGVFNRKLGQRIDSKVMLATAADALGDVITTSATIASLLFWRMTGINIDGFVGLGVSLVVMWAGIGIARDTLEPLIGEPVPAEEYVRISRFVEKYDGIVGSHDLIVHNYGPGRSMASIHAEVPNNTDIEESHEIIDKIERDAARKLGIFLVIHMDPVETKDEQVLVAKEHVEGVVSRLDGKASIHDFRMVDGRHQINLIFDLVVPREYGREQQNTLSHAVMEELQKIDERYQCVITVEMSFVASARKGQEE</sequence>
<dbReference type="GO" id="GO:0008324">
    <property type="term" value="F:monoatomic cation transmembrane transporter activity"/>
    <property type="evidence" value="ECO:0007669"/>
    <property type="project" value="InterPro"/>
</dbReference>
<dbReference type="Pfam" id="PF01545">
    <property type="entry name" value="Cation_efflux"/>
    <property type="match status" value="1"/>
</dbReference>
<evidence type="ECO:0000256" key="1">
    <source>
        <dbReference type="ARBA" id="ARBA00004141"/>
    </source>
</evidence>
<organism evidence="10 11">
    <name type="scientific">Extibacter muris</name>
    <dbReference type="NCBI Taxonomy" id="1796622"/>
    <lineage>
        <taxon>Bacteria</taxon>
        <taxon>Bacillati</taxon>
        <taxon>Bacillota</taxon>
        <taxon>Clostridia</taxon>
        <taxon>Lachnospirales</taxon>
        <taxon>Lachnospiraceae</taxon>
        <taxon>Extibacter</taxon>
    </lineage>
</organism>
<dbReference type="SUPFAM" id="SSF160240">
    <property type="entry name" value="Cation efflux protein cytoplasmic domain-like"/>
    <property type="match status" value="2"/>
</dbReference>
<dbReference type="GO" id="GO:0016020">
    <property type="term" value="C:membrane"/>
    <property type="evidence" value="ECO:0007669"/>
    <property type="project" value="UniProtKB-SubCell"/>
</dbReference>
<dbReference type="PANTHER" id="PTHR43840:SF50">
    <property type="entry name" value="MANGANESE EFFLUX SYSTEM PROTEIN MNES"/>
    <property type="match status" value="1"/>
</dbReference>
<evidence type="ECO:0000256" key="5">
    <source>
        <dbReference type="ARBA" id="ARBA00022989"/>
    </source>
</evidence>
<evidence type="ECO:0000313" key="10">
    <source>
        <dbReference type="EMBL" id="TDA22159.1"/>
    </source>
</evidence>
<dbReference type="InterPro" id="IPR027469">
    <property type="entry name" value="Cation_efflux_TMD_sf"/>
</dbReference>
<dbReference type="AlphaFoldDB" id="A0A4R4FH08"/>
<dbReference type="FunFam" id="1.20.1510.10:FF:000006">
    <property type="entry name" value="Divalent cation efflux transporter"/>
    <property type="match status" value="1"/>
</dbReference>
<dbReference type="Proteomes" id="UP000295710">
    <property type="component" value="Unassembled WGS sequence"/>
</dbReference>
<feature type="domain" description="Cation efflux protein transmembrane" evidence="8">
    <location>
        <begin position="32"/>
        <end position="222"/>
    </location>
</feature>
<feature type="transmembrane region" description="Helical" evidence="7">
    <location>
        <begin position="195"/>
        <end position="215"/>
    </location>
</feature>
<dbReference type="RefSeq" id="WP_132276941.1">
    <property type="nucleotide sequence ID" value="NZ_JAOBST010000010.1"/>
</dbReference>
<keyword evidence="5 7" id="KW-1133">Transmembrane helix</keyword>
<evidence type="ECO:0000259" key="9">
    <source>
        <dbReference type="Pfam" id="PF16916"/>
    </source>
</evidence>
<feature type="transmembrane region" description="Helical" evidence="7">
    <location>
        <begin position="163"/>
        <end position="188"/>
    </location>
</feature>
<name>A0A4R4FH08_9FIRM</name>
<dbReference type="InterPro" id="IPR002524">
    <property type="entry name" value="Cation_efflux"/>
</dbReference>
<dbReference type="EMBL" id="SMMX01000005">
    <property type="protein sequence ID" value="TDA22159.1"/>
    <property type="molecule type" value="Genomic_DNA"/>
</dbReference>
<dbReference type="PANTHER" id="PTHR43840">
    <property type="entry name" value="MITOCHONDRIAL METAL TRANSPORTER 1-RELATED"/>
    <property type="match status" value="1"/>
</dbReference>
<accession>A0A4R4FH08</accession>
<dbReference type="Pfam" id="PF16916">
    <property type="entry name" value="ZT_dimer"/>
    <property type="match status" value="1"/>
</dbReference>
<feature type="transmembrane region" description="Helical" evidence="7">
    <location>
        <begin position="97"/>
        <end position="118"/>
    </location>
</feature>
<protein>
    <submittedName>
        <fullName evidence="10">Cation transporter</fullName>
    </submittedName>
</protein>
<reference evidence="10 11" key="1">
    <citation type="journal article" date="2016" name="Nat. Microbiol.">
        <title>The Mouse Intestinal Bacterial Collection (miBC) provides host-specific insight into cultured diversity and functional potential of the gut microbiota.</title>
        <authorList>
            <person name="Lagkouvardos I."/>
            <person name="Pukall R."/>
            <person name="Abt B."/>
            <person name="Foesel B.U."/>
            <person name="Meier-Kolthoff J.P."/>
            <person name="Kumar N."/>
            <person name="Bresciani A."/>
            <person name="Martinez I."/>
            <person name="Just S."/>
            <person name="Ziegler C."/>
            <person name="Brugiroux S."/>
            <person name="Garzetti D."/>
            <person name="Wenning M."/>
            <person name="Bui T.P."/>
            <person name="Wang J."/>
            <person name="Hugenholtz F."/>
            <person name="Plugge C.M."/>
            <person name="Peterson D.A."/>
            <person name="Hornef M.W."/>
            <person name="Baines J.F."/>
            <person name="Smidt H."/>
            <person name="Walter J."/>
            <person name="Kristiansen K."/>
            <person name="Nielsen H.B."/>
            <person name="Haller D."/>
            <person name="Overmann J."/>
            <person name="Stecher B."/>
            <person name="Clavel T."/>
        </authorList>
    </citation>
    <scope>NUCLEOTIDE SEQUENCE [LARGE SCALE GENOMIC DNA]</scope>
    <source>
        <strain evidence="10 11">DSM 28560</strain>
    </source>
</reference>
<keyword evidence="3" id="KW-0813">Transport</keyword>
<evidence type="ECO:0000256" key="6">
    <source>
        <dbReference type="ARBA" id="ARBA00023136"/>
    </source>
</evidence>
<evidence type="ECO:0000256" key="2">
    <source>
        <dbReference type="ARBA" id="ARBA00008114"/>
    </source>
</evidence>
<dbReference type="InterPro" id="IPR050291">
    <property type="entry name" value="CDF_Transporter"/>
</dbReference>
<dbReference type="SUPFAM" id="SSF161111">
    <property type="entry name" value="Cation efflux protein transmembrane domain-like"/>
    <property type="match status" value="1"/>
</dbReference>
<comment type="similarity">
    <text evidence="2">Belongs to the cation diffusion facilitator (CDF) transporter (TC 2.A.4) family.</text>
</comment>
<comment type="caution">
    <text evidence="10">The sequence shown here is derived from an EMBL/GenBank/DDBJ whole genome shotgun (WGS) entry which is preliminary data.</text>
</comment>
<evidence type="ECO:0000256" key="3">
    <source>
        <dbReference type="ARBA" id="ARBA00022448"/>
    </source>
</evidence>
<keyword evidence="4 7" id="KW-0812">Transmembrane</keyword>
<keyword evidence="6 7" id="KW-0472">Membrane</keyword>
<dbReference type="InterPro" id="IPR036837">
    <property type="entry name" value="Cation_efflux_CTD_sf"/>
</dbReference>
<evidence type="ECO:0000256" key="4">
    <source>
        <dbReference type="ARBA" id="ARBA00022692"/>
    </source>
</evidence>
<comment type="subcellular location">
    <subcellularLocation>
        <location evidence="1">Membrane</location>
        <topology evidence="1">Multi-pass membrane protein</topology>
    </subcellularLocation>
</comment>
<dbReference type="NCBIfam" id="TIGR01297">
    <property type="entry name" value="CDF"/>
    <property type="match status" value="1"/>
</dbReference>
<dbReference type="Gene3D" id="1.20.1510.10">
    <property type="entry name" value="Cation efflux protein transmembrane domain"/>
    <property type="match status" value="1"/>
</dbReference>